<evidence type="ECO:0000313" key="1">
    <source>
        <dbReference type="Proteomes" id="UP000887563"/>
    </source>
</evidence>
<protein>
    <submittedName>
        <fullName evidence="2">Uncharacterized protein</fullName>
    </submittedName>
</protein>
<organism evidence="1 2">
    <name type="scientific">Meloidogyne incognita</name>
    <name type="common">Southern root-knot nematode worm</name>
    <name type="synonym">Oxyuris incognita</name>
    <dbReference type="NCBI Taxonomy" id="6306"/>
    <lineage>
        <taxon>Eukaryota</taxon>
        <taxon>Metazoa</taxon>
        <taxon>Ecdysozoa</taxon>
        <taxon>Nematoda</taxon>
        <taxon>Chromadorea</taxon>
        <taxon>Rhabditida</taxon>
        <taxon>Tylenchina</taxon>
        <taxon>Tylenchomorpha</taxon>
        <taxon>Tylenchoidea</taxon>
        <taxon>Meloidogynidae</taxon>
        <taxon>Meloidogyninae</taxon>
        <taxon>Meloidogyne</taxon>
        <taxon>Meloidogyne incognita group</taxon>
    </lineage>
</organism>
<dbReference type="Proteomes" id="UP000887563">
    <property type="component" value="Unplaced"/>
</dbReference>
<proteinExistence type="predicted"/>
<reference evidence="2" key="1">
    <citation type="submission" date="2022-11" db="UniProtKB">
        <authorList>
            <consortium name="WormBaseParasite"/>
        </authorList>
    </citation>
    <scope>IDENTIFICATION</scope>
</reference>
<dbReference type="WBParaSite" id="Minc3s02035g27891">
    <property type="protein sequence ID" value="Minc3s02035g27891"/>
    <property type="gene ID" value="Minc3s02035g27891"/>
</dbReference>
<name>A0A914MMF7_MELIC</name>
<accession>A0A914MMF7</accession>
<evidence type="ECO:0000313" key="2">
    <source>
        <dbReference type="WBParaSite" id="Minc3s02035g27891"/>
    </source>
</evidence>
<sequence>GNGNDRCWRYEDEDQSWWDDRWSDPSKDRRNDYCWRDASQNRWSDNCWRCYIESCGDNEGRSDIEGWRGNVEEV</sequence>
<keyword evidence="1" id="KW-1185">Reference proteome</keyword>
<dbReference type="AlphaFoldDB" id="A0A914MMF7"/>